<gene>
    <name evidence="1" type="ORF">NDU88_008114</name>
</gene>
<accession>A0AAV7N406</accession>
<evidence type="ECO:0000313" key="1">
    <source>
        <dbReference type="EMBL" id="KAJ1110768.1"/>
    </source>
</evidence>
<organism evidence="1 2">
    <name type="scientific">Pleurodeles waltl</name>
    <name type="common">Iberian ribbed newt</name>
    <dbReference type="NCBI Taxonomy" id="8319"/>
    <lineage>
        <taxon>Eukaryota</taxon>
        <taxon>Metazoa</taxon>
        <taxon>Chordata</taxon>
        <taxon>Craniata</taxon>
        <taxon>Vertebrata</taxon>
        <taxon>Euteleostomi</taxon>
        <taxon>Amphibia</taxon>
        <taxon>Batrachia</taxon>
        <taxon>Caudata</taxon>
        <taxon>Salamandroidea</taxon>
        <taxon>Salamandridae</taxon>
        <taxon>Pleurodelinae</taxon>
        <taxon>Pleurodeles</taxon>
    </lineage>
</organism>
<dbReference type="Proteomes" id="UP001066276">
    <property type="component" value="Chromosome 9"/>
</dbReference>
<sequence length="113" mass="13034">MNIRDYEHELQRCQQDLRAQAENQAKEYATTAQRRLYEVVEKTSRLSAWLEKRDVERSWVLRIGNEMGVPHTTGKAIVQTFDEYYGGPYTSSTTMTHGNCALFLAHIPLQGLN</sequence>
<evidence type="ECO:0000313" key="2">
    <source>
        <dbReference type="Proteomes" id="UP001066276"/>
    </source>
</evidence>
<comment type="caution">
    <text evidence="1">The sequence shown here is derived from an EMBL/GenBank/DDBJ whole genome shotgun (WGS) entry which is preliminary data.</text>
</comment>
<proteinExistence type="predicted"/>
<keyword evidence="2" id="KW-1185">Reference proteome</keyword>
<protein>
    <submittedName>
        <fullName evidence="1">Uncharacterized protein</fullName>
    </submittedName>
</protein>
<reference evidence="1" key="1">
    <citation type="journal article" date="2022" name="bioRxiv">
        <title>Sequencing and chromosome-scale assembly of the giantPleurodeles waltlgenome.</title>
        <authorList>
            <person name="Brown T."/>
            <person name="Elewa A."/>
            <person name="Iarovenko S."/>
            <person name="Subramanian E."/>
            <person name="Araus A.J."/>
            <person name="Petzold A."/>
            <person name="Susuki M."/>
            <person name="Suzuki K.-i.T."/>
            <person name="Hayashi T."/>
            <person name="Toyoda A."/>
            <person name="Oliveira C."/>
            <person name="Osipova E."/>
            <person name="Leigh N.D."/>
            <person name="Simon A."/>
            <person name="Yun M.H."/>
        </authorList>
    </citation>
    <scope>NUCLEOTIDE SEQUENCE</scope>
    <source>
        <strain evidence="1">20211129_DDA</strain>
        <tissue evidence="1">Liver</tissue>
    </source>
</reference>
<dbReference type="EMBL" id="JANPWB010000013">
    <property type="protein sequence ID" value="KAJ1110768.1"/>
    <property type="molecule type" value="Genomic_DNA"/>
</dbReference>
<name>A0AAV7N406_PLEWA</name>
<dbReference type="AlphaFoldDB" id="A0AAV7N406"/>